<dbReference type="InterPro" id="IPR036271">
    <property type="entry name" value="Tet_transcr_reg_TetR-rel_C_sf"/>
</dbReference>
<gene>
    <name evidence="4" type="ORF">GCM10011591_38110</name>
</gene>
<proteinExistence type="predicted"/>
<dbReference type="InterPro" id="IPR025996">
    <property type="entry name" value="MT1864/Rv1816-like_C"/>
</dbReference>
<evidence type="ECO:0000313" key="4">
    <source>
        <dbReference type="EMBL" id="GGK62228.1"/>
    </source>
</evidence>
<protein>
    <recommendedName>
        <fullName evidence="3">HTH-type transcriptional regulator MT1864/Rv1816-like C-terminal domain-containing protein</fullName>
    </recommendedName>
</protein>
<accession>A0A917QPK7</accession>
<keyword evidence="5" id="KW-1185">Reference proteome</keyword>
<dbReference type="Pfam" id="PF13305">
    <property type="entry name" value="TetR_C_33"/>
    <property type="match status" value="1"/>
</dbReference>
<reference evidence="4" key="2">
    <citation type="submission" date="2020-09" db="EMBL/GenBank/DDBJ databases">
        <authorList>
            <person name="Sun Q."/>
            <person name="Zhou Y."/>
        </authorList>
    </citation>
    <scope>NUCLEOTIDE SEQUENCE</scope>
    <source>
        <strain evidence="4">CGMCC 4.7278</strain>
    </source>
</reference>
<feature type="domain" description="HTH-type transcriptional regulator MT1864/Rv1816-like C-terminal" evidence="3">
    <location>
        <begin position="3"/>
        <end position="98"/>
    </location>
</feature>
<dbReference type="AlphaFoldDB" id="A0A917QPK7"/>
<evidence type="ECO:0000256" key="1">
    <source>
        <dbReference type="ARBA" id="ARBA00023015"/>
    </source>
</evidence>
<organism evidence="4 5">
    <name type="scientific">Nocardia camponoti</name>
    <dbReference type="NCBI Taxonomy" id="1616106"/>
    <lineage>
        <taxon>Bacteria</taxon>
        <taxon>Bacillati</taxon>
        <taxon>Actinomycetota</taxon>
        <taxon>Actinomycetes</taxon>
        <taxon>Mycobacteriales</taxon>
        <taxon>Nocardiaceae</taxon>
        <taxon>Nocardia</taxon>
    </lineage>
</organism>
<keyword evidence="1" id="KW-0805">Transcription regulation</keyword>
<dbReference type="Gene3D" id="1.10.357.10">
    <property type="entry name" value="Tetracycline Repressor, domain 2"/>
    <property type="match status" value="1"/>
</dbReference>
<dbReference type="EMBL" id="BMMW01000004">
    <property type="protein sequence ID" value="GGK62228.1"/>
    <property type="molecule type" value="Genomic_DNA"/>
</dbReference>
<keyword evidence="2" id="KW-0804">Transcription</keyword>
<reference evidence="4" key="1">
    <citation type="journal article" date="2014" name="Int. J. Syst. Evol. Microbiol.">
        <title>Complete genome sequence of Corynebacterium casei LMG S-19264T (=DSM 44701T), isolated from a smear-ripened cheese.</title>
        <authorList>
            <consortium name="US DOE Joint Genome Institute (JGI-PGF)"/>
            <person name="Walter F."/>
            <person name="Albersmeier A."/>
            <person name="Kalinowski J."/>
            <person name="Ruckert C."/>
        </authorList>
    </citation>
    <scope>NUCLEOTIDE SEQUENCE</scope>
    <source>
        <strain evidence="4">CGMCC 4.7278</strain>
    </source>
</reference>
<sequence>MYATARIHLRFAVENAALLTLMFSSKQHADVTPELAEAMRRTFTPAIALMAEGQRTGEVMPGDPARISMSLAAAVHGLADFVVSGFLAEEAAEHLLHDTVTNFIVGLRPRT</sequence>
<evidence type="ECO:0000313" key="5">
    <source>
        <dbReference type="Proteomes" id="UP000612956"/>
    </source>
</evidence>
<dbReference type="SUPFAM" id="SSF48498">
    <property type="entry name" value="Tetracyclin repressor-like, C-terminal domain"/>
    <property type="match status" value="1"/>
</dbReference>
<comment type="caution">
    <text evidence="4">The sequence shown here is derived from an EMBL/GenBank/DDBJ whole genome shotgun (WGS) entry which is preliminary data.</text>
</comment>
<evidence type="ECO:0000256" key="2">
    <source>
        <dbReference type="ARBA" id="ARBA00023163"/>
    </source>
</evidence>
<name>A0A917QPK7_9NOCA</name>
<evidence type="ECO:0000259" key="3">
    <source>
        <dbReference type="Pfam" id="PF13305"/>
    </source>
</evidence>
<dbReference type="Proteomes" id="UP000612956">
    <property type="component" value="Unassembled WGS sequence"/>
</dbReference>